<feature type="transmembrane region" description="Helical" evidence="7">
    <location>
        <begin position="6"/>
        <end position="34"/>
    </location>
</feature>
<evidence type="ECO:0000256" key="1">
    <source>
        <dbReference type="ARBA" id="ARBA00004651"/>
    </source>
</evidence>
<feature type="transmembrane region" description="Helical" evidence="7">
    <location>
        <begin position="118"/>
        <end position="137"/>
    </location>
</feature>
<name>A0A0V8JM94_9BACI</name>
<dbReference type="InterPro" id="IPR003317">
    <property type="entry name" value="Cyt-d_oxidase_su2"/>
</dbReference>
<evidence type="ECO:0000256" key="5">
    <source>
        <dbReference type="ARBA" id="ARBA00022989"/>
    </source>
</evidence>
<dbReference type="AlphaFoldDB" id="A0A0V8JM94"/>
<dbReference type="GO" id="GO:0005886">
    <property type="term" value="C:plasma membrane"/>
    <property type="evidence" value="ECO:0007669"/>
    <property type="project" value="UniProtKB-SubCell"/>
</dbReference>
<feature type="transmembrane region" description="Helical" evidence="7">
    <location>
        <begin position="299"/>
        <end position="322"/>
    </location>
</feature>
<feature type="transmembrane region" description="Helical" evidence="7">
    <location>
        <begin position="79"/>
        <end position="98"/>
    </location>
</feature>
<dbReference type="RefSeq" id="WP_025910177.1">
    <property type="nucleotide sequence ID" value="NZ_KQ758644.1"/>
</dbReference>
<accession>A0A0V8JM94</accession>
<keyword evidence="6 7" id="KW-0472">Membrane</keyword>
<feature type="transmembrane region" description="Helical" evidence="7">
    <location>
        <begin position="198"/>
        <end position="220"/>
    </location>
</feature>
<keyword evidence="3" id="KW-1003">Cell membrane</keyword>
<evidence type="ECO:0000313" key="8">
    <source>
        <dbReference type="EMBL" id="KSU88143.1"/>
    </source>
</evidence>
<evidence type="ECO:0000256" key="6">
    <source>
        <dbReference type="ARBA" id="ARBA00023136"/>
    </source>
</evidence>
<protein>
    <submittedName>
        <fullName evidence="8">Cytochrome D ubiquinol oxidase subunit II</fullName>
    </submittedName>
</protein>
<organism evidence="8 9">
    <name type="scientific">Priestia veravalensis</name>
    <dbReference type="NCBI Taxonomy" id="1414648"/>
    <lineage>
        <taxon>Bacteria</taxon>
        <taxon>Bacillati</taxon>
        <taxon>Bacillota</taxon>
        <taxon>Bacilli</taxon>
        <taxon>Bacillales</taxon>
        <taxon>Bacillaceae</taxon>
        <taxon>Priestia</taxon>
    </lineage>
</organism>
<dbReference type="EMBL" id="LNQP01000028">
    <property type="protein sequence ID" value="KSU88143.1"/>
    <property type="molecule type" value="Genomic_DNA"/>
</dbReference>
<comment type="subcellular location">
    <subcellularLocation>
        <location evidence="1">Cell membrane</location>
        <topology evidence="1">Multi-pass membrane protein</topology>
    </subcellularLocation>
</comment>
<keyword evidence="9" id="KW-1185">Reference proteome</keyword>
<feature type="transmembrane region" description="Helical" evidence="7">
    <location>
        <begin position="55"/>
        <end position="73"/>
    </location>
</feature>
<comment type="similarity">
    <text evidence="2">Belongs to the cytochrome ubiquinol oxidase subunit 2 family.</text>
</comment>
<proteinExistence type="inferred from homology"/>
<evidence type="ECO:0000256" key="3">
    <source>
        <dbReference type="ARBA" id="ARBA00022475"/>
    </source>
</evidence>
<keyword evidence="5 7" id="KW-1133">Transmembrane helix</keyword>
<sequence>MSYEVIGITVLWTFLYGYLIVASIDFGAGFFNYYASVTGKGHVVQKVINRYLSPVWEVTNVFLIFFYVGLVGFFPSLAYYYGTALLVPGSIAIILIALRGSYYAFHHYGNKGRLGYQLLYGATGLLIPASLSIVLTISEGGYIKLNGTNVSLDYGALFTSFYSWAVVLLAVVSVLYISACFLTFYAHKAGDEGAFRILRKYALFWSTPTILASFLVFWAMSDHNSEHFAKMLNVSWLFVLSFLFFVGAVYFIWKKKRLGLSFIFVMLQFATAFYGYGAAHLPYLLYPHVTIYDSFTNDTMAITLIISFLAGLCLLVPSLYLLMRLFLFDNEYVQGKK</sequence>
<evidence type="ECO:0000256" key="7">
    <source>
        <dbReference type="SAM" id="Phobius"/>
    </source>
</evidence>
<evidence type="ECO:0000313" key="9">
    <source>
        <dbReference type="Proteomes" id="UP000053681"/>
    </source>
</evidence>
<reference evidence="8 9" key="1">
    <citation type="submission" date="2015-11" db="EMBL/GenBank/DDBJ databases">
        <title>Bacillus caseinolyticus sp nov.</title>
        <authorList>
            <person name="Dastager S.G."/>
            <person name="Mawlankar R."/>
        </authorList>
    </citation>
    <scope>NUCLEOTIDE SEQUENCE [LARGE SCALE GENOMIC DNA]</scope>
    <source>
        <strain evidence="8 9">SGD-V-76</strain>
    </source>
</reference>
<dbReference type="Proteomes" id="UP000053681">
    <property type="component" value="Unassembled WGS sequence"/>
</dbReference>
<evidence type="ECO:0000256" key="2">
    <source>
        <dbReference type="ARBA" id="ARBA00007543"/>
    </source>
</evidence>
<feature type="transmembrane region" description="Helical" evidence="7">
    <location>
        <begin position="232"/>
        <end position="253"/>
    </location>
</feature>
<feature type="transmembrane region" description="Helical" evidence="7">
    <location>
        <begin position="161"/>
        <end position="186"/>
    </location>
</feature>
<comment type="caution">
    <text evidence="8">The sequence shown here is derived from an EMBL/GenBank/DDBJ whole genome shotgun (WGS) entry which is preliminary data.</text>
</comment>
<evidence type="ECO:0000256" key="4">
    <source>
        <dbReference type="ARBA" id="ARBA00022692"/>
    </source>
</evidence>
<feature type="transmembrane region" description="Helical" evidence="7">
    <location>
        <begin position="260"/>
        <end position="279"/>
    </location>
</feature>
<dbReference type="Pfam" id="PF02322">
    <property type="entry name" value="Cyt_bd_oxida_II"/>
    <property type="match status" value="1"/>
</dbReference>
<keyword evidence="4 7" id="KW-0812">Transmembrane</keyword>
<gene>
    <name evidence="8" type="ORF">AS180_09480</name>
</gene>